<keyword evidence="6 20" id="KW-0378">Hydrolase</keyword>
<evidence type="ECO:0000256" key="5">
    <source>
        <dbReference type="ARBA" id="ARBA00022723"/>
    </source>
</evidence>
<evidence type="ECO:0000256" key="19">
    <source>
        <dbReference type="ARBA" id="ARBA00065154"/>
    </source>
</evidence>
<comment type="function">
    <text evidence="18">Responsible for the deacetylation of lysine residues on the N-terminal part of the core histones (H2A, H2B, H3 and H4). Histone deacetylation gives a tag for epigenetic repression and plays an important role in transcriptional regulation, cell cycle progression and developmental events. Histone deacetylases act via the formation of large multiprotein complexes.</text>
</comment>
<evidence type="ECO:0000256" key="3">
    <source>
        <dbReference type="ARBA" id="ARBA00008294"/>
    </source>
</evidence>
<comment type="similarity">
    <text evidence="3 20">Belongs to the PPP phosphatase family.</text>
</comment>
<evidence type="ECO:0000256" key="16">
    <source>
        <dbReference type="ARBA" id="ARBA00048336"/>
    </source>
</evidence>
<dbReference type="EC" id="3.1.3.16" evidence="20"/>
<reference evidence="22" key="1">
    <citation type="submission" date="2022-01" db="EMBL/GenBank/DDBJ databases">
        <authorList>
            <person name="King R."/>
        </authorList>
    </citation>
    <scope>NUCLEOTIDE SEQUENCE</scope>
</reference>
<evidence type="ECO:0000259" key="21">
    <source>
        <dbReference type="PROSITE" id="PS00125"/>
    </source>
</evidence>
<dbReference type="Pfam" id="PF16891">
    <property type="entry name" value="STPPase_N"/>
    <property type="match status" value="1"/>
</dbReference>
<evidence type="ECO:0000256" key="1">
    <source>
        <dbReference type="ARBA" id="ARBA00004123"/>
    </source>
</evidence>
<dbReference type="InterPro" id="IPR044150">
    <property type="entry name" value="HDAC_classIV"/>
</dbReference>
<dbReference type="AlphaFoldDB" id="A0A9N9MDU4"/>
<name>A0A9N9MDU4_9CUCU</name>
<dbReference type="GO" id="GO:0046872">
    <property type="term" value="F:metal ion binding"/>
    <property type="evidence" value="ECO:0007669"/>
    <property type="project" value="UniProtKB-KW"/>
</dbReference>
<dbReference type="GO" id="GO:0007060">
    <property type="term" value="P:male meiosis chromosome segregation"/>
    <property type="evidence" value="ECO:0007669"/>
    <property type="project" value="UniProtKB-ARBA"/>
</dbReference>
<dbReference type="InterPro" id="IPR029052">
    <property type="entry name" value="Metallo-depent_PP-like"/>
</dbReference>
<comment type="function">
    <text evidence="17">Probable phosphatase which plays a redundant role with gsp-4 in spermatogenesis by regulating sister chromatid segregation during meiosis. In addition, involved in sperm motility by controlling the dynamic disassembly of major sperm proteins (MSP) in the spermatozoan pseudopodium.</text>
</comment>
<keyword evidence="10" id="KW-0804">Transcription</keyword>
<evidence type="ECO:0000256" key="18">
    <source>
        <dbReference type="ARBA" id="ARBA00059784"/>
    </source>
</evidence>
<protein>
    <recommendedName>
        <fullName evidence="20">Serine/threonine-protein phosphatase</fullName>
        <ecNumber evidence="20">3.1.3.16</ecNumber>
    </recommendedName>
</protein>
<dbReference type="FunFam" id="3.40.800.20:FF:000009">
    <property type="entry name" value="Histone deacetylase 11"/>
    <property type="match status" value="1"/>
</dbReference>
<dbReference type="GO" id="GO:0000118">
    <property type="term" value="C:histone deacetylase complex"/>
    <property type="evidence" value="ECO:0007669"/>
    <property type="project" value="UniProtKB-ARBA"/>
</dbReference>
<keyword evidence="23" id="KW-1185">Reference proteome</keyword>
<evidence type="ECO:0000256" key="17">
    <source>
        <dbReference type="ARBA" id="ARBA00054219"/>
    </source>
</evidence>
<sequence length="583" mass="65868">MPQNTLNVDSVIKKLTGPEVHNGKKTKMINLPESDIKALCQKAIQIFHSQPMLLELEAPIKVAGDIHGQFGDLLKLFQFGGFPPDANYLFLGDYVDRGKQSLETMCLLLAYKIKYPENFFLLRGNHESAQVCKIYGFFDECKRRYSTKLFKIFTDVFNVLPVAAIIDDKIFCCHGGLSPDLLHIGQIRSIQRPCDVPIEGLLCDLLWSDPSPDMGWTENDRGVSFAFGPDVVNKFLQKHDFDLICRGHQVVEDGYEFFAQRKLITIFSAPNYCGTFDNAGALMSINEDLLCSFQFLSDSGMISKKTVVVPNEAKKEHLLMVHKKKYLKSLQCSFKVARIAEVAPLILVPNCFIQKAYLRPMRFQTGGSVLAGKLALDRGWSINIGGGFHHCSASKGGGFCVYADISLLIHFLFYHFPKQVQKVMIVDLDAHQGNGYETDFKDNDSVYIMDVYNKWIYPKDASAKEAIRKNVPIDFYTDDENYLSIVKKYRNFIDALKEFSPDLLVYNAGTDVLVGDRLGGLSLTEQGIIVRDEFVFQQAISRKIPIVMLTSGGYQKKTARIIANSILNLYELGLIHNSQEYYF</sequence>
<keyword evidence="8" id="KW-0904">Protein phosphatase</keyword>
<evidence type="ECO:0000256" key="11">
    <source>
        <dbReference type="ARBA" id="ARBA00023211"/>
    </source>
</evidence>
<dbReference type="Pfam" id="PF00149">
    <property type="entry name" value="Metallophos"/>
    <property type="match status" value="1"/>
</dbReference>
<evidence type="ECO:0000313" key="22">
    <source>
        <dbReference type="EMBL" id="CAG9762833.1"/>
    </source>
</evidence>
<keyword evidence="12" id="KW-0539">Nucleus</keyword>
<keyword evidence="5" id="KW-0479">Metal-binding</keyword>
<dbReference type="GO" id="GO:0141221">
    <property type="term" value="F:histone deacetylase activity, hydrolytic mechanism"/>
    <property type="evidence" value="ECO:0007669"/>
    <property type="project" value="UniProtKB-EC"/>
</dbReference>
<dbReference type="GO" id="GO:0031272">
    <property type="term" value="P:regulation of pseudopodium assembly"/>
    <property type="evidence" value="ECO:0007669"/>
    <property type="project" value="UniProtKB-ARBA"/>
</dbReference>
<evidence type="ECO:0000256" key="12">
    <source>
        <dbReference type="ARBA" id="ARBA00023242"/>
    </source>
</evidence>
<keyword evidence="4" id="KW-0678">Repressor</keyword>
<dbReference type="InterPro" id="IPR006186">
    <property type="entry name" value="Ser/Thr-sp_prot-phosphatase"/>
</dbReference>
<accession>A0A9N9MDU4</accession>
<dbReference type="InterPro" id="IPR004843">
    <property type="entry name" value="Calcineurin-like_PHP"/>
</dbReference>
<dbReference type="GO" id="GO:0005737">
    <property type="term" value="C:cytoplasm"/>
    <property type="evidence" value="ECO:0007669"/>
    <property type="project" value="TreeGrafter"/>
</dbReference>
<dbReference type="PROSITE" id="PS00125">
    <property type="entry name" value="SER_THR_PHOSPHATASE"/>
    <property type="match status" value="1"/>
</dbReference>
<comment type="catalytic activity">
    <reaction evidence="14">
        <text>O-phospho-L-seryl-[protein] + H2O = L-seryl-[protein] + phosphate</text>
        <dbReference type="Rhea" id="RHEA:20629"/>
        <dbReference type="Rhea" id="RHEA-COMP:9863"/>
        <dbReference type="Rhea" id="RHEA-COMP:11604"/>
        <dbReference type="ChEBI" id="CHEBI:15377"/>
        <dbReference type="ChEBI" id="CHEBI:29999"/>
        <dbReference type="ChEBI" id="CHEBI:43474"/>
        <dbReference type="ChEBI" id="CHEBI:83421"/>
        <dbReference type="EC" id="3.1.3.16"/>
    </reaction>
</comment>
<comment type="similarity">
    <text evidence="2">Belongs to the histone deacetylase family.</text>
</comment>
<gene>
    <name evidence="22" type="ORF">CEUTPL_LOCUS3505</name>
</gene>
<dbReference type="Gene3D" id="3.60.21.10">
    <property type="match status" value="1"/>
</dbReference>
<proteinExistence type="inferred from homology"/>
<dbReference type="FunFam" id="3.60.21.10:FF:000026">
    <property type="entry name" value="Serine/threonine-protein phosphatase"/>
    <property type="match status" value="1"/>
</dbReference>
<evidence type="ECO:0000313" key="23">
    <source>
        <dbReference type="Proteomes" id="UP001152799"/>
    </source>
</evidence>
<organism evidence="22 23">
    <name type="scientific">Ceutorhynchus assimilis</name>
    <name type="common">cabbage seed weevil</name>
    <dbReference type="NCBI Taxonomy" id="467358"/>
    <lineage>
        <taxon>Eukaryota</taxon>
        <taxon>Metazoa</taxon>
        <taxon>Ecdysozoa</taxon>
        <taxon>Arthropoda</taxon>
        <taxon>Hexapoda</taxon>
        <taxon>Insecta</taxon>
        <taxon>Pterygota</taxon>
        <taxon>Neoptera</taxon>
        <taxon>Endopterygota</taxon>
        <taxon>Coleoptera</taxon>
        <taxon>Polyphaga</taxon>
        <taxon>Cucujiformia</taxon>
        <taxon>Curculionidae</taxon>
        <taxon>Ceutorhynchinae</taxon>
        <taxon>Ceutorhynchus</taxon>
    </lineage>
</organism>
<evidence type="ECO:0000256" key="8">
    <source>
        <dbReference type="ARBA" id="ARBA00022912"/>
    </source>
</evidence>
<dbReference type="Pfam" id="PF00850">
    <property type="entry name" value="Hist_deacetyl"/>
    <property type="match status" value="1"/>
</dbReference>
<evidence type="ECO:0000256" key="7">
    <source>
        <dbReference type="ARBA" id="ARBA00022853"/>
    </source>
</evidence>
<dbReference type="GO" id="GO:0018991">
    <property type="term" value="P:egg-laying behavior"/>
    <property type="evidence" value="ECO:0007669"/>
    <property type="project" value="UniProtKB-ARBA"/>
</dbReference>
<dbReference type="Gene3D" id="3.40.800.20">
    <property type="entry name" value="Histone deacetylase domain"/>
    <property type="match status" value="1"/>
</dbReference>
<dbReference type="InterPro" id="IPR023696">
    <property type="entry name" value="Ureohydrolase_dom_sf"/>
</dbReference>
<keyword evidence="9" id="KW-0805">Transcription regulation</keyword>
<dbReference type="SMART" id="SM00156">
    <property type="entry name" value="PP2Ac"/>
    <property type="match status" value="1"/>
</dbReference>
<evidence type="ECO:0000256" key="4">
    <source>
        <dbReference type="ARBA" id="ARBA00022491"/>
    </source>
</evidence>
<dbReference type="CDD" id="cd09993">
    <property type="entry name" value="HDAC_classIV"/>
    <property type="match status" value="1"/>
</dbReference>
<evidence type="ECO:0000256" key="6">
    <source>
        <dbReference type="ARBA" id="ARBA00022801"/>
    </source>
</evidence>
<evidence type="ECO:0000256" key="13">
    <source>
        <dbReference type="ARBA" id="ARBA00037818"/>
    </source>
</evidence>
<dbReference type="SUPFAM" id="SSF56300">
    <property type="entry name" value="Metallo-dependent phosphatases"/>
    <property type="match status" value="1"/>
</dbReference>
<evidence type="ECO:0000256" key="2">
    <source>
        <dbReference type="ARBA" id="ARBA00005947"/>
    </source>
</evidence>
<dbReference type="Proteomes" id="UP001152799">
    <property type="component" value="Chromosome 12"/>
</dbReference>
<dbReference type="GO" id="GO:0031143">
    <property type="term" value="C:pseudopodium"/>
    <property type="evidence" value="ECO:0007669"/>
    <property type="project" value="UniProtKB-SubCell"/>
</dbReference>
<evidence type="ECO:0000256" key="9">
    <source>
        <dbReference type="ARBA" id="ARBA00023015"/>
    </source>
</evidence>
<dbReference type="GO" id="GO:0004722">
    <property type="term" value="F:protein serine/threonine phosphatase activity"/>
    <property type="evidence" value="ECO:0007669"/>
    <property type="project" value="UniProtKB-EC"/>
</dbReference>
<comment type="catalytic activity">
    <reaction evidence="16 20">
        <text>O-phospho-L-threonyl-[protein] + H2O = L-threonyl-[protein] + phosphate</text>
        <dbReference type="Rhea" id="RHEA:47004"/>
        <dbReference type="Rhea" id="RHEA-COMP:11060"/>
        <dbReference type="Rhea" id="RHEA-COMP:11605"/>
        <dbReference type="ChEBI" id="CHEBI:15377"/>
        <dbReference type="ChEBI" id="CHEBI:30013"/>
        <dbReference type="ChEBI" id="CHEBI:43474"/>
        <dbReference type="ChEBI" id="CHEBI:61977"/>
        <dbReference type="EC" id="3.1.3.16"/>
    </reaction>
</comment>
<feature type="domain" description="Serine/threonine specific protein phosphatases" evidence="21">
    <location>
        <begin position="122"/>
        <end position="127"/>
    </location>
</feature>
<evidence type="ECO:0000256" key="10">
    <source>
        <dbReference type="ARBA" id="ARBA00023163"/>
    </source>
</evidence>
<dbReference type="OrthoDB" id="437693at2759"/>
<dbReference type="InterPro" id="IPR023801">
    <property type="entry name" value="His_deacetylse_dom"/>
</dbReference>
<dbReference type="InterPro" id="IPR050341">
    <property type="entry name" value="PP1_catalytic_subunit"/>
</dbReference>
<comment type="catalytic activity">
    <reaction evidence="15">
        <text>N(6)-acetyl-L-lysyl-[histone] + H2O = L-lysyl-[histone] + acetate</text>
        <dbReference type="Rhea" id="RHEA:58196"/>
        <dbReference type="Rhea" id="RHEA-COMP:9845"/>
        <dbReference type="Rhea" id="RHEA-COMP:11338"/>
        <dbReference type="ChEBI" id="CHEBI:15377"/>
        <dbReference type="ChEBI" id="CHEBI:29969"/>
        <dbReference type="ChEBI" id="CHEBI:30089"/>
        <dbReference type="ChEBI" id="CHEBI:61930"/>
        <dbReference type="EC" id="3.5.1.98"/>
    </reaction>
</comment>
<keyword evidence="11" id="KW-0464">Manganese</keyword>
<comment type="subunit">
    <text evidence="19">Interacts with HDAC6.</text>
</comment>
<evidence type="ECO:0000256" key="15">
    <source>
        <dbReference type="ARBA" id="ARBA00048287"/>
    </source>
</evidence>
<dbReference type="PANTHER" id="PTHR11668:SF510">
    <property type="entry name" value="SERINE_THREONINE-PROTEIN PHOSPHATASE"/>
    <property type="match status" value="1"/>
</dbReference>
<comment type="subcellular location">
    <subcellularLocation>
        <location evidence="13">Cell projection</location>
        <location evidence="13">Pseudopodium</location>
    </subcellularLocation>
    <subcellularLocation>
        <location evidence="1">Nucleus</location>
    </subcellularLocation>
</comment>
<dbReference type="PANTHER" id="PTHR11668">
    <property type="entry name" value="SERINE/THREONINE PROTEIN PHOSPHATASE"/>
    <property type="match status" value="1"/>
</dbReference>
<dbReference type="InterPro" id="IPR031675">
    <property type="entry name" value="STPPase_N"/>
</dbReference>
<keyword evidence="7" id="KW-0156">Chromatin regulator</keyword>
<evidence type="ECO:0000256" key="14">
    <source>
        <dbReference type="ARBA" id="ARBA00047761"/>
    </source>
</evidence>
<dbReference type="SUPFAM" id="SSF52768">
    <property type="entry name" value="Arginase/deacetylase"/>
    <property type="match status" value="1"/>
</dbReference>
<dbReference type="PRINTS" id="PR00114">
    <property type="entry name" value="STPHPHTASE"/>
</dbReference>
<dbReference type="InterPro" id="IPR037138">
    <property type="entry name" value="His_deacetylse_dom_sf"/>
</dbReference>
<dbReference type="GO" id="GO:0097723">
    <property type="term" value="P:amoeboid sperm motility"/>
    <property type="evidence" value="ECO:0007669"/>
    <property type="project" value="UniProtKB-ARBA"/>
</dbReference>
<dbReference type="EMBL" id="OU892288">
    <property type="protein sequence ID" value="CAG9762833.1"/>
    <property type="molecule type" value="Genomic_DNA"/>
</dbReference>
<evidence type="ECO:0000256" key="20">
    <source>
        <dbReference type="RuleBase" id="RU004273"/>
    </source>
</evidence>